<dbReference type="Pfam" id="PF13020">
    <property type="entry name" value="NOV_C"/>
    <property type="match status" value="1"/>
</dbReference>
<dbReference type="RefSeq" id="WP_145193091.1">
    <property type="nucleotide sequence ID" value="NZ_CP036266.1"/>
</dbReference>
<sequence length="289" mass="33442">MPKESKPRQKWSEKEVQLIINDYFAMLLAEIQNWSYDKTEHRNLLIPQLSDRSKGSVEFKHQNISAILVEQGLPYIDGYKPRGNYQKLLVEGVEEYLNNNPHLMKLFDTSPVLNPTQSKKIDSSNINRIIEAPPEKIISPKPSVKPWLSRKGKRINFAERDAVNRKLGSLGEKFVFELEQHRLKLAGRDDLAQKVIWASKEYGDGLGFDILSFDEQTESERMLEVKSTGLGKYFPFFLTQNELLCSEDIPEQFQLYRVFDFGRSPRIFILNGSLRSLCNLDPVLYRATL</sequence>
<evidence type="ECO:0000313" key="2">
    <source>
        <dbReference type="EMBL" id="QDT24417.1"/>
    </source>
</evidence>
<name>A0A517PYF2_9PLAN</name>
<feature type="domain" description="Protein NO VEIN C-terminal" evidence="1">
    <location>
        <begin position="171"/>
        <end position="269"/>
    </location>
</feature>
<dbReference type="EMBL" id="CP036266">
    <property type="protein sequence ID" value="QDT24417.1"/>
    <property type="molecule type" value="Genomic_DNA"/>
</dbReference>
<dbReference type="OrthoDB" id="9781481at2"/>
<dbReference type="InterPro" id="IPR024975">
    <property type="entry name" value="NOV_C"/>
</dbReference>
<evidence type="ECO:0000313" key="3">
    <source>
        <dbReference type="Proteomes" id="UP000320421"/>
    </source>
</evidence>
<accession>A0A517PYF2</accession>
<keyword evidence="3" id="KW-1185">Reference proteome</keyword>
<protein>
    <recommendedName>
        <fullName evidence="1">Protein NO VEIN C-terminal domain-containing protein</fullName>
    </recommendedName>
</protein>
<dbReference type="AlphaFoldDB" id="A0A517PYF2"/>
<dbReference type="Proteomes" id="UP000320421">
    <property type="component" value="Chromosome"/>
</dbReference>
<reference evidence="2 3" key="1">
    <citation type="submission" date="2019-02" db="EMBL/GenBank/DDBJ databases">
        <title>Deep-cultivation of Planctomycetes and their phenomic and genomic characterization uncovers novel biology.</title>
        <authorList>
            <person name="Wiegand S."/>
            <person name="Jogler M."/>
            <person name="Boedeker C."/>
            <person name="Pinto D."/>
            <person name="Vollmers J."/>
            <person name="Rivas-Marin E."/>
            <person name="Kohn T."/>
            <person name="Peeters S.H."/>
            <person name="Heuer A."/>
            <person name="Rast P."/>
            <person name="Oberbeckmann S."/>
            <person name="Bunk B."/>
            <person name="Jeske O."/>
            <person name="Meyerdierks A."/>
            <person name="Storesund J.E."/>
            <person name="Kallscheuer N."/>
            <person name="Luecker S."/>
            <person name="Lage O.M."/>
            <person name="Pohl T."/>
            <person name="Merkel B.J."/>
            <person name="Hornburger P."/>
            <person name="Mueller R.-W."/>
            <person name="Bruemmer F."/>
            <person name="Labrenz M."/>
            <person name="Spormann A.M."/>
            <person name="Op den Camp H."/>
            <person name="Overmann J."/>
            <person name="Amann R."/>
            <person name="Jetten M.S.M."/>
            <person name="Mascher T."/>
            <person name="Medema M.H."/>
            <person name="Devos D.P."/>
            <person name="Kaster A.-K."/>
            <person name="Ovreas L."/>
            <person name="Rohde M."/>
            <person name="Galperin M.Y."/>
            <person name="Jogler C."/>
        </authorList>
    </citation>
    <scope>NUCLEOTIDE SEQUENCE [LARGE SCALE GENOMIC DNA]</scope>
    <source>
        <strain evidence="2 3">HG66A1</strain>
    </source>
</reference>
<proteinExistence type="predicted"/>
<organism evidence="2 3">
    <name type="scientific">Gimesia chilikensis</name>
    <dbReference type="NCBI Taxonomy" id="2605989"/>
    <lineage>
        <taxon>Bacteria</taxon>
        <taxon>Pseudomonadati</taxon>
        <taxon>Planctomycetota</taxon>
        <taxon>Planctomycetia</taxon>
        <taxon>Planctomycetales</taxon>
        <taxon>Planctomycetaceae</taxon>
        <taxon>Gimesia</taxon>
    </lineage>
</organism>
<evidence type="ECO:0000259" key="1">
    <source>
        <dbReference type="Pfam" id="PF13020"/>
    </source>
</evidence>
<gene>
    <name evidence="2" type="ORF">HG66A1_62490</name>
</gene>